<dbReference type="EMBL" id="JANBUJ010002099">
    <property type="protein sequence ID" value="KAJ2765151.1"/>
    <property type="molecule type" value="Genomic_DNA"/>
</dbReference>
<comment type="caution">
    <text evidence="1">The sequence shown here is derived from an EMBL/GenBank/DDBJ whole genome shotgun (WGS) entry which is preliminary data.</text>
</comment>
<organism evidence="1 2">
    <name type="scientific">Coemansia nantahalensis</name>
    <dbReference type="NCBI Taxonomy" id="2789366"/>
    <lineage>
        <taxon>Eukaryota</taxon>
        <taxon>Fungi</taxon>
        <taxon>Fungi incertae sedis</taxon>
        <taxon>Zoopagomycota</taxon>
        <taxon>Kickxellomycotina</taxon>
        <taxon>Kickxellomycetes</taxon>
        <taxon>Kickxellales</taxon>
        <taxon>Kickxellaceae</taxon>
        <taxon>Coemansia</taxon>
    </lineage>
</organism>
<accession>A0ACC1JQ74</accession>
<reference evidence="1" key="1">
    <citation type="submission" date="2022-07" db="EMBL/GenBank/DDBJ databases">
        <title>Phylogenomic reconstructions and comparative analyses of Kickxellomycotina fungi.</title>
        <authorList>
            <person name="Reynolds N.K."/>
            <person name="Stajich J.E."/>
            <person name="Barry K."/>
            <person name="Grigoriev I.V."/>
            <person name="Crous P."/>
            <person name="Smith M.E."/>
        </authorList>
    </citation>
    <scope>NUCLEOTIDE SEQUENCE</scope>
    <source>
        <strain evidence="1">CBS 109366</strain>
    </source>
</reference>
<sequence>MTTALRVSVSGFYQAGLHYILPADGTIERLNQEMSPFLEAQHFTTIWDEDLPPTTPLSSLLAKPLFGKTNGGRLISVEAEQA</sequence>
<dbReference type="Proteomes" id="UP001140234">
    <property type="component" value="Unassembled WGS sequence"/>
</dbReference>
<proteinExistence type="predicted"/>
<gene>
    <name evidence="1" type="ORF">IWQ57_004886</name>
</gene>
<name>A0ACC1JQ74_9FUNG</name>
<evidence type="ECO:0000313" key="2">
    <source>
        <dbReference type="Proteomes" id="UP001140234"/>
    </source>
</evidence>
<evidence type="ECO:0000313" key="1">
    <source>
        <dbReference type="EMBL" id="KAJ2765151.1"/>
    </source>
</evidence>
<protein>
    <submittedName>
        <fullName evidence="1">Uncharacterized protein</fullName>
    </submittedName>
</protein>
<keyword evidence="2" id="KW-1185">Reference proteome</keyword>